<feature type="non-terminal residue" evidence="3">
    <location>
        <position position="1"/>
    </location>
</feature>
<dbReference type="EMBL" id="CAJOBI010187326">
    <property type="protein sequence ID" value="CAF4949146.1"/>
    <property type="molecule type" value="Genomic_DNA"/>
</dbReference>
<dbReference type="Proteomes" id="UP000676336">
    <property type="component" value="Unassembled WGS sequence"/>
</dbReference>
<gene>
    <name evidence="2" type="ORF">SMN809_LOCUS45942</name>
    <name evidence="3" type="ORF">SMN809_LOCUS54023</name>
</gene>
<dbReference type="Gene3D" id="1.25.50.20">
    <property type="match status" value="1"/>
</dbReference>
<comment type="caution">
    <text evidence="3">The sequence shown here is derived from an EMBL/GenBank/DDBJ whole genome shotgun (WGS) entry which is preliminary data.</text>
</comment>
<dbReference type="InterPro" id="IPR024571">
    <property type="entry name" value="ERAP1-like_C_dom"/>
</dbReference>
<dbReference type="EMBL" id="CAJOBI010141797">
    <property type="protein sequence ID" value="CAF4771203.1"/>
    <property type="molecule type" value="Genomic_DNA"/>
</dbReference>
<evidence type="ECO:0000259" key="1">
    <source>
        <dbReference type="Pfam" id="PF11838"/>
    </source>
</evidence>
<protein>
    <recommendedName>
        <fullName evidence="1">ERAP1-like C-terminal domain-containing protein</fullName>
    </recommendedName>
</protein>
<name>A0A8S3CR45_9BILA</name>
<evidence type="ECO:0000313" key="4">
    <source>
        <dbReference type="Proteomes" id="UP000676336"/>
    </source>
</evidence>
<dbReference type="Pfam" id="PF11838">
    <property type="entry name" value="ERAP1_C"/>
    <property type="match status" value="1"/>
</dbReference>
<reference evidence="3" key="1">
    <citation type="submission" date="2021-02" db="EMBL/GenBank/DDBJ databases">
        <authorList>
            <person name="Nowell W R."/>
        </authorList>
    </citation>
    <scope>NUCLEOTIDE SEQUENCE</scope>
</reference>
<evidence type="ECO:0000313" key="3">
    <source>
        <dbReference type="EMBL" id="CAF4949146.1"/>
    </source>
</evidence>
<proteinExistence type="predicted"/>
<sequence>RRQDVLSGIRSICRNLIAETECWTFVRSRWTQLFRDYGGSLSFAELIKDVTGRFNTLLQLEEFERFAEQTTDK</sequence>
<accession>A0A8S3CR45</accession>
<evidence type="ECO:0000313" key="2">
    <source>
        <dbReference type="EMBL" id="CAF4771203.1"/>
    </source>
</evidence>
<dbReference type="AlphaFoldDB" id="A0A8S3CR45"/>
<feature type="non-terminal residue" evidence="3">
    <location>
        <position position="73"/>
    </location>
</feature>
<feature type="domain" description="ERAP1-like C-terminal" evidence="1">
    <location>
        <begin position="1"/>
        <end position="69"/>
    </location>
</feature>
<organism evidence="3 4">
    <name type="scientific">Rotaria magnacalcarata</name>
    <dbReference type="NCBI Taxonomy" id="392030"/>
    <lineage>
        <taxon>Eukaryota</taxon>
        <taxon>Metazoa</taxon>
        <taxon>Spiralia</taxon>
        <taxon>Gnathifera</taxon>
        <taxon>Rotifera</taxon>
        <taxon>Eurotatoria</taxon>
        <taxon>Bdelloidea</taxon>
        <taxon>Philodinida</taxon>
        <taxon>Philodinidae</taxon>
        <taxon>Rotaria</taxon>
    </lineage>
</organism>